<sequence length="58" mass="6767">MKTYGEKLSILFIVHGVPGGSINNVDQANYPDDHFYNVHELAWMDQRVRKKYLEMLPS</sequence>
<dbReference type="VEuPathDB" id="FungiDB:H310_13056"/>
<reference evidence="1" key="1">
    <citation type="submission" date="2013-12" db="EMBL/GenBank/DDBJ databases">
        <title>The Genome Sequence of Aphanomyces invadans NJM9701.</title>
        <authorList>
            <consortium name="The Broad Institute Genomics Platform"/>
            <person name="Russ C."/>
            <person name="Tyler B."/>
            <person name="van West P."/>
            <person name="Dieguez-Uribeondo J."/>
            <person name="Young S.K."/>
            <person name="Zeng Q."/>
            <person name="Gargeya S."/>
            <person name="Fitzgerald M."/>
            <person name="Abouelleil A."/>
            <person name="Alvarado L."/>
            <person name="Chapman S.B."/>
            <person name="Gainer-Dewar J."/>
            <person name="Goldberg J."/>
            <person name="Griggs A."/>
            <person name="Gujja S."/>
            <person name="Hansen M."/>
            <person name="Howarth C."/>
            <person name="Imamovic A."/>
            <person name="Ireland A."/>
            <person name="Larimer J."/>
            <person name="McCowan C."/>
            <person name="Murphy C."/>
            <person name="Pearson M."/>
            <person name="Poon T.W."/>
            <person name="Priest M."/>
            <person name="Roberts A."/>
            <person name="Saif S."/>
            <person name="Shea T."/>
            <person name="Sykes S."/>
            <person name="Wortman J."/>
            <person name="Nusbaum C."/>
            <person name="Birren B."/>
        </authorList>
    </citation>
    <scope>NUCLEOTIDE SEQUENCE [LARGE SCALE GENOMIC DNA]</scope>
    <source>
        <strain evidence="1">NJM9701</strain>
    </source>
</reference>
<name>A0A024TEX9_9STRA</name>
<organism evidence="1">
    <name type="scientific">Aphanomyces invadans</name>
    <dbReference type="NCBI Taxonomy" id="157072"/>
    <lineage>
        <taxon>Eukaryota</taxon>
        <taxon>Sar</taxon>
        <taxon>Stramenopiles</taxon>
        <taxon>Oomycota</taxon>
        <taxon>Saprolegniomycetes</taxon>
        <taxon>Saprolegniales</taxon>
        <taxon>Verrucalvaceae</taxon>
        <taxon>Aphanomyces</taxon>
    </lineage>
</organism>
<dbReference type="RefSeq" id="XP_008878634.1">
    <property type="nucleotide sequence ID" value="XM_008880412.1"/>
</dbReference>
<dbReference type="OrthoDB" id="79182at2759"/>
<dbReference type="GeneID" id="20090106"/>
<accession>A0A024TEX9</accession>
<protein>
    <submittedName>
        <fullName evidence="1">Uncharacterized protein</fullName>
    </submittedName>
</protein>
<dbReference type="EMBL" id="KI913998">
    <property type="protein sequence ID" value="ETV92598.1"/>
    <property type="molecule type" value="Genomic_DNA"/>
</dbReference>
<dbReference type="AlphaFoldDB" id="A0A024TEX9"/>
<evidence type="ECO:0000313" key="1">
    <source>
        <dbReference type="EMBL" id="ETV92598.1"/>
    </source>
</evidence>
<proteinExistence type="predicted"/>
<gene>
    <name evidence="1" type="ORF">H310_13056</name>
</gene>